<reference evidence="1" key="2">
    <citation type="journal article" date="2015" name="Data Brief">
        <title>Shoot transcriptome of the giant reed, Arundo donax.</title>
        <authorList>
            <person name="Barrero R.A."/>
            <person name="Guerrero F.D."/>
            <person name="Moolhuijzen P."/>
            <person name="Goolsby J.A."/>
            <person name="Tidwell J."/>
            <person name="Bellgard S.E."/>
            <person name="Bellgard M.I."/>
        </authorList>
    </citation>
    <scope>NUCLEOTIDE SEQUENCE</scope>
    <source>
        <tissue evidence="1">Shoot tissue taken approximately 20 cm above the soil surface</tissue>
    </source>
</reference>
<dbReference type="AlphaFoldDB" id="A0A0A8XU17"/>
<evidence type="ECO:0000313" key="1">
    <source>
        <dbReference type="EMBL" id="JAD16130.1"/>
    </source>
</evidence>
<protein>
    <submittedName>
        <fullName evidence="1">Uncharacterized protein</fullName>
    </submittedName>
</protein>
<organism evidence="1">
    <name type="scientific">Arundo donax</name>
    <name type="common">Giant reed</name>
    <name type="synonym">Donax arundinaceus</name>
    <dbReference type="NCBI Taxonomy" id="35708"/>
    <lineage>
        <taxon>Eukaryota</taxon>
        <taxon>Viridiplantae</taxon>
        <taxon>Streptophyta</taxon>
        <taxon>Embryophyta</taxon>
        <taxon>Tracheophyta</taxon>
        <taxon>Spermatophyta</taxon>
        <taxon>Magnoliopsida</taxon>
        <taxon>Liliopsida</taxon>
        <taxon>Poales</taxon>
        <taxon>Poaceae</taxon>
        <taxon>PACMAD clade</taxon>
        <taxon>Arundinoideae</taxon>
        <taxon>Arundineae</taxon>
        <taxon>Arundo</taxon>
    </lineage>
</organism>
<accession>A0A0A8XU17</accession>
<name>A0A0A8XU17_ARUDO</name>
<dbReference type="EMBL" id="GBRH01281765">
    <property type="protein sequence ID" value="JAD16130.1"/>
    <property type="molecule type" value="Transcribed_RNA"/>
</dbReference>
<reference evidence="1" key="1">
    <citation type="submission" date="2014-09" db="EMBL/GenBank/DDBJ databases">
        <authorList>
            <person name="Magalhaes I.L.F."/>
            <person name="Oliveira U."/>
            <person name="Santos F.R."/>
            <person name="Vidigal T.H.D.A."/>
            <person name="Brescovit A.D."/>
            <person name="Santos A.J."/>
        </authorList>
    </citation>
    <scope>NUCLEOTIDE SEQUENCE</scope>
    <source>
        <tissue evidence="1">Shoot tissue taken approximately 20 cm above the soil surface</tissue>
    </source>
</reference>
<sequence>MLSPKSTHQGNNRGAFPFCLGPVLSRPCCFSDDSNRISSTSDISDSIFSHGSSIFAVSCGNLFTVVQT</sequence>
<proteinExistence type="predicted"/>